<evidence type="ECO:0000256" key="9">
    <source>
        <dbReference type="ARBA" id="ARBA00022801"/>
    </source>
</evidence>
<protein>
    <recommendedName>
        <fullName evidence="6">Probable succinyl-diaminopimelate desuccinylase</fullName>
        <ecNumber evidence="5">3.5.1.18</ecNumber>
    </recommendedName>
</protein>
<dbReference type="InterPro" id="IPR001261">
    <property type="entry name" value="ArgE/DapE_CS"/>
</dbReference>
<feature type="domain" description="Peptidase M20 dimerisation" evidence="13">
    <location>
        <begin position="173"/>
        <end position="272"/>
    </location>
</feature>
<evidence type="ECO:0000256" key="3">
    <source>
        <dbReference type="ARBA" id="ARBA00005130"/>
    </source>
</evidence>
<dbReference type="InterPro" id="IPR002933">
    <property type="entry name" value="Peptidase_M20"/>
</dbReference>
<evidence type="ECO:0000256" key="5">
    <source>
        <dbReference type="ARBA" id="ARBA00011921"/>
    </source>
</evidence>
<dbReference type="InterPro" id="IPR010182">
    <property type="entry name" value="ArgE/DapE"/>
</dbReference>
<dbReference type="AlphaFoldDB" id="A0AA37THM4"/>
<dbReference type="PANTHER" id="PTHR43808:SF8">
    <property type="entry name" value="PEPTIDASE M20 DIMERISATION DOMAIN-CONTAINING PROTEIN"/>
    <property type="match status" value="1"/>
</dbReference>
<keyword evidence="11" id="KW-0170">Cobalt</keyword>
<keyword evidence="9" id="KW-0378">Hydrolase</keyword>
<dbReference type="Proteomes" id="UP001157440">
    <property type="component" value="Unassembled WGS sequence"/>
</dbReference>
<evidence type="ECO:0000256" key="12">
    <source>
        <dbReference type="ARBA" id="ARBA00051301"/>
    </source>
</evidence>
<evidence type="ECO:0000256" key="4">
    <source>
        <dbReference type="ARBA" id="ARBA00006247"/>
    </source>
</evidence>
<keyword evidence="15" id="KW-1185">Reference proteome</keyword>
<dbReference type="Gene3D" id="3.40.630.10">
    <property type="entry name" value="Zn peptidases"/>
    <property type="match status" value="1"/>
</dbReference>
<dbReference type="InterPro" id="IPR050072">
    <property type="entry name" value="Peptidase_M20A"/>
</dbReference>
<evidence type="ECO:0000256" key="8">
    <source>
        <dbReference type="ARBA" id="ARBA00022723"/>
    </source>
</evidence>
<comment type="caution">
    <text evidence="14">The sequence shown here is derived from an EMBL/GenBank/DDBJ whole genome shotgun (WGS) entry which is preliminary data.</text>
</comment>
<dbReference type="InterPro" id="IPR011650">
    <property type="entry name" value="Peptidase_M20_dimer"/>
</dbReference>
<sequence length="377" mass="40071">MPIDAVTLAQQLIRFPSLNPPGLEKECAAFLAELLSEHGFAVESYAFAEDRPTLIARIPGTGSGKPLCFTGHIDVVPVGTNPWRFPPFAGIVHEGRLYGRGASDMKAGVAAFIAAACNVRADEPRFHRGLTLVITAGEETGCEGAFHVGREQVLGPAELLIVAEPTSNAPIFAHKGSLRVIVTARGRTAHSSMPEEGQNAVARAAAWIHALGTHDFGVRHPLLGTTTACVTTFRGGENINSVPDWAEFSVDIRTLPEQDHGRLLNALRTLFGPDAEIRVVTSFPGFSTAVEDPAAAPLLALLHERTGLAAEPAGAPYFTDASALVPAFDNVATVVIGPGEAAQCHKTDEHCRVDRIEEAQALYTDLIRRLCIDEAGG</sequence>
<accession>A0AA37THM4</accession>
<keyword evidence="8" id="KW-0479">Metal-binding</keyword>
<dbReference type="GO" id="GO:0046872">
    <property type="term" value="F:metal ion binding"/>
    <property type="evidence" value="ECO:0007669"/>
    <property type="project" value="UniProtKB-KW"/>
</dbReference>
<evidence type="ECO:0000313" key="15">
    <source>
        <dbReference type="Proteomes" id="UP001157440"/>
    </source>
</evidence>
<keyword evidence="10" id="KW-0862">Zinc</keyword>
<dbReference type="PANTHER" id="PTHR43808">
    <property type="entry name" value="ACETYLORNITHINE DEACETYLASE"/>
    <property type="match status" value="1"/>
</dbReference>
<dbReference type="GO" id="GO:0009014">
    <property type="term" value="F:succinyl-diaminopimelate desuccinylase activity"/>
    <property type="evidence" value="ECO:0007669"/>
    <property type="project" value="UniProtKB-EC"/>
</dbReference>
<dbReference type="EC" id="3.5.1.18" evidence="5"/>
<organism evidence="14 15">
    <name type="scientific">Methylobacterium tardum</name>
    <dbReference type="NCBI Taxonomy" id="374432"/>
    <lineage>
        <taxon>Bacteria</taxon>
        <taxon>Pseudomonadati</taxon>
        <taxon>Pseudomonadota</taxon>
        <taxon>Alphaproteobacteria</taxon>
        <taxon>Hyphomicrobiales</taxon>
        <taxon>Methylobacteriaceae</taxon>
        <taxon>Methylobacterium</taxon>
    </lineage>
</organism>
<dbReference type="CDD" id="cd08659">
    <property type="entry name" value="M20_ArgE_DapE-like"/>
    <property type="match status" value="1"/>
</dbReference>
<dbReference type="InterPro" id="IPR036264">
    <property type="entry name" value="Bact_exopeptidase_dim_dom"/>
</dbReference>
<dbReference type="SUPFAM" id="SSF55031">
    <property type="entry name" value="Bacterial exopeptidase dimerisation domain"/>
    <property type="match status" value="1"/>
</dbReference>
<name>A0AA37THM4_9HYPH</name>
<evidence type="ECO:0000259" key="13">
    <source>
        <dbReference type="Pfam" id="PF07687"/>
    </source>
</evidence>
<keyword evidence="7" id="KW-0028">Amino-acid biosynthesis</keyword>
<dbReference type="NCBIfam" id="TIGR01910">
    <property type="entry name" value="DapE-ArgE"/>
    <property type="match status" value="1"/>
</dbReference>
<dbReference type="Pfam" id="PF07687">
    <property type="entry name" value="M20_dimer"/>
    <property type="match status" value="1"/>
</dbReference>
<evidence type="ECO:0000313" key="14">
    <source>
        <dbReference type="EMBL" id="GLS71014.1"/>
    </source>
</evidence>
<dbReference type="EMBL" id="BSPL01000017">
    <property type="protein sequence ID" value="GLS71014.1"/>
    <property type="molecule type" value="Genomic_DNA"/>
</dbReference>
<dbReference type="PROSITE" id="PS00759">
    <property type="entry name" value="ARGE_DAPE_CPG2_2"/>
    <property type="match status" value="1"/>
</dbReference>
<dbReference type="Gene3D" id="3.30.70.360">
    <property type="match status" value="1"/>
</dbReference>
<dbReference type="RefSeq" id="WP_238197543.1">
    <property type="nucleotide sequence ID" value="NZ_BPQZ01000019.1"/>
</dbReference>
<evidence type="ECO:0000256" key="1">
    <source>
        <dbReference type="ARBA" id="ARBA00001941"/>
    </source>
</evidence>
<comment type="cofactor">
    <cofactor evidence="1">
        <name>Co(2+)</name>
        <dbReference type="ChEBI" id="CHEBI:48828"/>
    </cofactor>
</comment>
<reference evidence="15" key="1">
    <citation type="journal article" date="2019" name="Int. J. Syst. Evol. Microbiol.">
        <title>The Global Catalogue of Microorganisms (GCM) 10K type strain sequencing project: providing services to taxonomists for standard genome sequencing and annotation.</title>
        <authorList>
            <consortium name="The Broad Institute Genomics Platform"/>
            <consortium name="The Broad Institute Genome Sequencing Center for Infectious Disease"/>
            <person name="Wu L."/>
            <person name="Ma J."/>
        </authorList>
    </citation>
    <scope>NUCLEOTIDE SEQUENCE [LARGE SCALE GENOMIC DNA]</scope>
    <source>
        <strain evidence="15">NBRC 103632</strain>
    </source>
</reference>
<gene>
    <name evidence="14" type="ORF">GCM10007890_30270</name>
</gene>
<comment type="pathway">
    <text evidence="3">Amino-acid biosynthesis; L-lysine biosynthesis via DAP pathway; LL-2,6-diaminopimelate from (S)-tetrahydrodipicolinate (succinylase route): step 3/3.</text>
</comment>
<dbReference type="GO" id="GO:0008652">
    <property type="term" value="P:amino acid biosynthetic process"/>
    <property type="evidence" value="ECO:0007669"/>
    <property type="project" value="UniProtKB-KW"/>
</dbReference>
<comment type="catalytic activity">
    <reaction evidence="12">
        <text>N-succinyl-(2S,6S)-2,6-diaminopimelate + H2O = (2S,6S)-2,6-diaminopimelate + succinate</text>
        <dbReference type="Rhea" id="RHEA:22608"/>
        <dbReference type="ChEBI" id="CHEBI:15377"/>
        <dbReference type="ChEBI" id="CHEBI:30031"/>
        <dbReference type="ChEBI" id="CHEBI:57609"/>
        <dbReference type="ChEBI" id="CHEBI:58087"/>
        <dbReference type="EC" id="3.5.1.18"/>
    </reaction>
</comment>
<dbReference type="SUPFAM" id="SSF53187">
    <property type="entry name" value="Zn-dependent exopeptidases"/>
    <property type="match status" value="1"/>
</dbReference>
<dbReference type="Pfam" id="PF01546">
    <property type="entry name" value="Peptidase_M20"/>
    <property type="match status" value="1"/>
</dbReference>
<evidence type="ECO:0000256" key="7">
    <source>
        <dbReference type="ARBA" id="ARBA00022605"/>
    </source>
</evidence>
<comment type="cofactor">
    <cofactor evidence="2">
        <name>Zn(2+)</name>
        <dbReference type="ChEBI" id="CHEBI:29105"/>
    </cofactor>
</comment>
<evidence type="ECO:0000256" key="10">
    <source>
        <dbReference type="ARBA" id="ARBA00022833"/>
    </source>
</evidence>
<evidence type="ECO:0000256" key="11">
    <source>
        <dbReference type="ARBA" id="ARBA00023285"/>
    </source>
</evidence>
<comment type="similarity">
    <text evidence="4">Belongs to the peptidase M20A family.</text>
</comment>
<proteinExistence type="inferred from homology"/>
<evidence type="ECO:0000256" key="2">
    <source>
        <dbReference type="ARBA" id="ARBA00001947"/>
    </source>
</evidence>
<evidence type="ECO:0000256" key="6">
    <source>
        <dbReference type="ARBA" id="ARBA00016853"/>
    </source>
</evidence>